<dbReference type="GO" id="GO:0031411">
    <property type="term" value="C:gas vesicle"/>
    <property type="evidence" value="ECO:0007669"/>
    <property type="project" value="UniProtKB-SubCell"/>
</dbReference>
<protein>
    <submittedName>
        <fullName evidence="5">Gas vesicle protein</fullName>
    </submittedName>
</protein>
<feature type="region of interest" description="Disordered" evidence="4">
    <location>
        <begin position="100"/>
        <end position="168"/>
    </location>
</feature>
<dbReference type="InterPro" id="IPR050530">
    <property type="entry name" value="GvpA"/>
</dbReference>
<dbReference type="EMBL" id="FOBF01000017">
    <property type="protein sequence ID" value="SEM77953.1"/>
    <property type="molecule type" value="Genomic_DNA"/>
</dbReference>
<dbReference type="RefSeq" id="WP_256257342.1">
    <property type="nucleotide sequence ID" value="NZ_FOBF01000017.1"/>
</dbReference>
<dbReference type="InterPro" id="IPR000638">
    <property type="entry name" value="Gas-vesicle_GvpA-like"/>
</dbReference>
<comment type="similarity">
    <text evidence="3">Belongs to the gas vesicle GvpA family.</text>
</comment>
<comment type="subcellular location">
    <subcellularLocation>
        <location evidence="2">Gas vesicle</location>
    </subcellularLocation>
</comment>
<feature type="compositionally biased region" description="Basic and acidic residues" evidence="4">
    <location>
        <begin position="148"/>
        <end position="168"/>
    </location>
</feature>
<evidence type="ECO:0000256" key="2">
    <source>
        <dbReference type="ARBA" id="ARBA00035108"/>
    </source>
</evidence>
<feature type="region of interest" description="Disordered" evidence="4">
    <location>
        <begin position="1"/>
        <end position="24"/>
    </location>
</feature>
<organism evidence="5 6">
    <name type="scientific">Nonomuraea pusilla</name>
    <dbReference type="NCBI Taxonomy" id="46177"/>
    <lineage>
        <taxon>Bacteria</taxon>
        <taxon>Bacillati</taxon>
        <taxon>Actinomycetota</taxon>
        <taxon>Actinomycetes</taxon>
        <taxon>Streptosporangiales</taxon>
        <taxon>Streptosporangiaceae</taxon>
        <taxon>Nonomuraea</taxon>
    </lineage>
</organism>
<dbReference type="STRING" id="46177.SAMN05660976_06024"/>
<dbReference type="Pfam" id="PF00741">
    <property type="entry name" value="Gas_vesicle"/>
    <property type="match status" value="1"/>
</dbReference>
<sequence>MMEPVRPVGRAYPSSSGGGGREPTNLGDILERVLDRGVIIAGDIRVNLLDIELLTIKLRLIVASVDTAREMGIDWWEHDPWLTGGKDRGLEEENRRLRRRLSELEGDRRSDRPIEGRVVEREPAREYEDYEEDYEDAPGYEDEEPEPEPVRRRPERGRRAEGRRRHDG</sequence>
<dbReference type="PANTHER" id="PTHR35344:SF4">
    <property type="entry name" value="GAS VESICLE PROTEIN A1"/>
    <property type="match status" value="1"/>
</dbReference>
<dbReference type="PANTHER" id="PTHR35344">
    <property type="entry name" value="GAS VESICLE STRUCTURAL PROTEIN 2-RELATED"/>
    <property type="match status" value="1"/>
</dbReference>
<feature type="compositionally biased region" description="Basic and acidic residues" evidence="4">
    <location>
        <begin position="100"/>
        <end position="127"/>
    </location>
</feature>
<dbReference type="PROSITE" id="PS00234">
    <property type="entry name" value="GAS_VESICLE_A_1"/>
    <property type="match status" value="1"/>
</dbReference>
<evidence type="ECO:0000256" key="1">
    <source>
        <dbReference type="ARBA" id="ARBA00022987"/>
    </source>
</evidence>
<dbReference type="InterPro" id="IPR018493">
    <property type="entry name" value="GvpA-like_CS"/>
</dbReference>
<keyword evidence="1" id="KW-0304">Gas vesicle</keyword>
<dbReference type="GO" id="GO:0005198">
    <property type="term" value="F:structural molecule activity"/>
    <property type="evidence" value="ECO:0007669"/>
    <property type="project" value="InterPro"/>
</dbReference>
<evidence type="ECO:0000313" key="5">
    <source>
        <dbReference type="EMBL" id="SEM77953.1"/>
    </source>
</evidence>
<dbReference type="GO" id="GO:0012506">
    <property type="term" value="C:vesicle membrane"/>
    <property type="evidence" value="ECO:0007669"/>
    <property type="project" value="InterPro"/>
</dbReference>
<evidence type="ECO:0000313" key="6">
    <source>
        <dbReference type="Proteomes" id="UP000198953"/>
    </source>
</evidence>
<dbReference type="AlphaFoldDB" id="A0A1H8B5C6"/>
<evidence type="ECO:0000256" key="3">
    <source>
        <dbReference type="ARBA" id="ARBA00035646"/>
    </source>
</evidence>
<feature type="compositionally biased region" description="Acidic residues" evidence="4">
    <location>
        <begin position="128"/>
        <end position="147"/>
    </location>
</feature>
<proteinExistence type="inferred from homology"/>
<accession>A0A1H8B5C6</accession>
<name>A0A1H8B5C6_9ACTN</name>
<dbReference type="Proteomes" id="UP000198953">
    <property type="component" value="Unassembled WGS sequence"/>
</dbReference>
<keyword evidence="6" id="KW-1185">Reference proteome</keyword>
<evidence type="ECO:0000256" key="4">
    <source>
        <dbReference type="SAM" id="MobiDB-lite"/>
    </source>
</evidence>
<gene>
    <name evidence="5" type="ORF">SAMN05660976_06024</name>
</gene>
<reference evidence="5 6" key="1">
    <citation type="submission" date="2016-10" db="EMBL/GenBank/DDBJ databases">
        <authorList>
            <person name="de Groot N.N."/>
        </authorList>
    </citation>
    <scope>NUCLEOTIDE SEQUENCE [LARGE SCALE GENOMIC DNA]</scope>
    <source>
        <strain evidence="5 6">DSM 43357</strain>
    </source>
</reference>